<sequence>MPTIIPYLLGGKTLQGVLSPHEQHQQHSDPLVDIESCIDDPSLAPLGHHVRNNNNDSNRRESIQNNNEGQVRIQKKQTRREIRNDGLLMLRRRGMEANELAEQLDNLLPPLALLLQPQARFQDLVELDISRNRLDYLPMNLAMLKHLKILNASSNMLTTIPSVLYNLNRLEVLILSQNRLECIPADMSDNLPHLKTLRVAANRIKRIDTNVGLWTKMQHLQLGSVFGGNLLTSIPDQIADMRQLEELDLSHNHLRNLPINMHIPTLIHLNVSDNQLSTIPKSIAACSKLRTLNVSKNHLATLPADLVQLTQLELFDLSENLLCIMPADILERMRTTLLITGNPLTHPGHCDLANNDAYAQIVRQMTLRAVPMAPTLMGRDRCGPHGMGCEEPASKVSVPTPAAAVAAAVQINQTLSSSINSSTTDIQSDKHSSSSSSSNSSTASSSSSNSSSNRNDNRNGSIISRSISAPPYLQPQQEQRIHQPLQLQLRQQQRHLLGGHHHQHSHRHHHLHHHLHYNQFPEGYDDDAGIDRELSYHARQLNIRGSRPGTPKALVGTITPPYSSDGEQEEGEALDYVVQEEKEEPETHSPKDEHNLIHSLREIATRTIIKHKKKLQVPLHYLPPHLAEDLESRYRYCVACQEPFIHEWVTSVQVKSYKGHPAVVRRVRFCSTACWRSCLGTGKDIPSISVNNDTSSSSDKSIDWIEAAVAAAAAANTSSPVPLS</sequence>
<keyword evidence="5" id="KW-1185">Reference proteome</keyword>
<keyword evidence="1" id="KW-0433">Leucine-rich repeat</keyword>
<dbReference type="Gene3D" id="3.80.10.10">
    <property type="entry name" value="Ribonuclease Inhibitor"/>
    <property type="match status" value="2"/>
</dbReference>
<evidence type="ECO:0000256" key="1">
    <source>
        <dbReference type="ARBA" id="ARBA00022614"/>
    </source>
</evidence>
<name>A0A8H7SAV5_9FUNG</name>
<accession>A0A8H7SAV5</accession>
<dbReference type="InterPro" id="IPR050216">
    <property type="entry name" value="LRR_domain-containing"/>
</dbReference>
<reference evidence="4 5" key="1">
    <citation type="submission" date="2020-12" db="EMBL/GenBank/DDBJ databases">
        <title>Metabolic potential, ecology and presence of endohyphal bacteria is reflected in genomic diversity of Mucoromycotina.</title>
        <authorList>
            <person name="Muszewska A."/>
            <person name="Okrasinska A."/>
            <person name="Steczkiewicz K."/>
            <person name="Drgas O."/>
            <person name="Orlowska M."/>
            <person name="Perlinska-Lenart U."/>
            <person name="Aleksandrzak-Piekarczyk T."/>
            <person name="Szatraj K."/>
            <person name="Zielenkiewicz U."/>
            <person name="Pilsyk S."/>
            <person name="Malc E."/>
            <person name="Mieczkowski P."/>
            <person name="Kruszewska J.S."/>
            <person name="Biernat P."/>
            <person name="Pawlowska J."/>
        </authorList>
    </citation>
    <scope>NUCLEOTIDE SEQUENCE [LARGE SCALE GENOMIC DNA]</scope>
    <source>
        <strain evidence="4 5">CBS 142.35</strain>
    </source>
</reference>
<dbReference type="SMART" id="SM00364">
    <property type="entry name" value="LRR_BAC"/>
    <property type="match status" value="7"/>
</dbReference>
<feature type="region of interest" description="Disordered" evidence="3">
    <location>
        <begin position="419"/>
        <end position="465"/>
    </location>
</feature>
<evidence type="ECO:0000256" key="2">
    <source>
        <dbReference type="ARBA" id="ARBA00022737"/>
    </source>
</evidence>
<dbReference type="PANTHER" id="PTHR48051:SF1">
    <property type="entry name" value="RAS SUPPRESSOR PROTEIN 1"/>
    <property type="match status" value="1"/>
</dbReference>
<gene>
    <name evidence="4" type="ORF">INT45_010183</name>
</gene>
<dbReference type="SMART" id="SM00369">
    <property type="entry name" value="LRR_TYP"/>
    <property type="match status" value="7"/>
</dbReference>
<evidence type="ECO:0000313" key="4">
    <source>
        <dbReference type="EMBL" id="KAG2226904.1"/>
    </source>
</evidence>
<dbReference type="PROSITE" id="PS51450">
    <property type="entry name" value="LRR"/>
    <property type="match status" value="1"/>
</dbReference>
<dbReference type="PANTHER" id="PTHR48051">
    <property type="match status" value="1"/>
</dbReference>
<dbReference type="GO" id="GO:0005737">
    <property type="term" value="C:cytoplasm"/>
    <property type="evidence" value="ECO:0007669"/>
    <property type="project" value="TreeGrafter"/>
</dbReference>
<dbReference type="Proteomes" id="UP000646827">
    <property type="component" value="Unassembled WGS sequence"/>
</dbReference>
<organism evidence="4 5">
    <name type="scientific">Circinella minor</name>
    <dbReference type="NCBI Taxonomy" id="1195481"/>
    <lineage>
        <taxon>Eukaryota</taxon>
        <taxon>Fungi</taxon>
        <taxon>Fungi incertae sedis</taxon>
        <taxon>Mucoromycota</taxon>
        <taxon>Mucoromycotina</taxon>
        <taxon>Mucoromycetes</taxon>
        <taxon>Mucorales</taxon>
        <taxon>Lichtheimiaceae</taxon>
        <taxon>Circinella</taxon>
    </lineage>
</organism>
<evidence type="ECO:0000313" key="5">
    <source>
        <dbReference type="Proteomes" id="UP000646827"/>
    </source>
</evidence>
<dbReference type="AlphaFoldDB" id="A0A8H7SAV5"/>
<feature type="region of interest" description="Disordered" evidence="3">
    <location>
        <begin position="43"/>
        <end position="77"/>
    </location>
</feature>
<keyword evidence="2" id="KW-0677">Repeat</keyword>
<comment type="caution">
    <text evidence="4">The sequence shown here is derived from an EMBL/GenBank/DDBJ whole genome shotgun (WGS) entry which is preliminary data.</text>
</comment>
<evidence type="ECO:0000256" key="3">
    <source>
        <dbReference type="SAM" id="MobiDB-lite"/>
    </source>
</evidence>
<dbReference type="InterPro" id="IPR032675">
    <property type="entry name" value="LRR_dom_sf"/>
</dbReference>
<dbReference type="Pfam" id="PF13855">
    <property type="entry name" value="LRR_8"/>
    <property type="match status" value="3"/>
</dbReference>
<protein>
    <recommendedName>
        <fullName evidence="6">Leucine-rich repeat-containing protein 40</fullName>
    </recommendedName>
</protein>
<evidence type="ECO:0008006" key="6">
    <source>
        <dbReference type="Google" id="ProtNLM"/>
    </source>
</evidence>
<dbReference type="EMBL" id="JAEPRB010000012">
    <property type="protein sequence ID" value="KAG2226904.1"/>
    <property type="molecule type" value="Genomic_DNA"/>
</dbReference>
<dbReference type="OrthoDB" id="660555at2759"/>
<proteinExistence type="predicted"/>
<dbReference type="SUPFAM" id="SSF52058">
    <property type="entry name" value="L domain-like"/>
    <property type="match status" value="1"/>
</dbReference>
<dbReference type="InterPro" id="IPR003591">
    <property type="entry name" value="Leu-rich_rpt_typical-subtyp"/>
</dbReference>
<dbReference type="InterPro" id="IPR001611">
    <property type="entry name" value="Leu-rich_rpt"/>
</dbReference>
<feature type="compositionally biased region" description="Low complexity" evidence="3">
    <location>
        <begin position="433"/>
        <end position="465"/>
    </location>
</feature>